<evidence type="ECO:0000256" key="3">
    <source>
        <dbReference type="ARBA" id="ARBA00023172"/>
    </source>
</evidence>
<protein>
    <submittedName>
        <fullName evidence="5">Site-specific integrase</fullName>
    </submittedName>
</protein>
<dbReference type="InterPro" id="IPR010998">
    <property type="entry name" value="Integrase_recombinase_N"/>
</dbReference>
<name>A0ABW3B2S9_9FLAO</name>
<dbReference type="Pfam" id="PF17293">
    <property type="entry name" value="Arm-DNA-bind_5"/>
    <property type="match status" value="1"/>
</dbReference>
<comment type="similarity">
    <text evidence="1">Belongs to the 'phage' integrase family.</text>
</comment>
<dbReference type="InterPro" id="IPR002104">
    <property type="entry name" value="Integrase_catalytic"/>
</dbReference>
<dbReference type="PANTHER" id="PTHR30349">
    <property type="entry name" value="PHAGE INTEGRASE-RELATED"/>
    <property type="match status" value="1"/>
</dbReference>
<dbReference type="Gene3D" id="1.10.443.10">
    <property type="entry name" value="Intergrase catalytic core"/>
    <property type="match status" value="1"/>
</dbReference>
<keyword evidence="2" id="KW-0238">DNA-binding</keyword>
<dbReference type="PROSITE" id="PS51898">
    <property type="entry name" value="TYR_RECOMBINASE"/>
    <property type="match status" value="1"/>
</dbReference>
<dbReference type="PANTHER" id="PTHR30349:SF64">
    <property type="entry name" value="PROPHAGE INTEGRASE INTD-RELATED"/>
    <property type="match status" value="1"/>
</dbReference>
<dbReference type="InterPro" id="IPR035386">
    <property type="entry name" value="Arm-DNA-bind_5"/>
</dbReference>
<proteinExistence type="inferred from homology"/>
<dbReference type="Pfam" id="PF13102">
    <property type="entry name" value="Phage_int_SAM_5"/>
    <property type="match status" value="1"/>
</dbReference>
<dbReference type="InterPro" id="IPR011010">
    <property type="entry name" value="DNA_brk_join_enz"/>
</dbReference>
<accession>A0ABW3B2S9</accession>
<sequence>MKTTHTFSIHFWLKRKAERKDGTCPIYVRITVNGQRAELSIQEYVRPDYWCPDAGRVNPRISGAQRINDNLSKVHSELIECKKGLRQEGVFITAQSIKARYLGNDKSLSTLVELINYHKERELKKLEKGTAKNYSATEKYLLRFIKMKYKTLDINLGQINYAFVLSFENYLRTCKPLMKSQPLGNNGIMKHMERFKKMTTIACKLDCIKQNPFAFFSAKFTSFDRQYLTIEELKKVEELELNDIGLHRVRDCFVFACYTGLSYVDVKTLRPEQIVIGIDGGEWIFTKRAKSKTAVKIPLLTTAKEILSNYSETKYGGEKDLLLPVYSNQKCNAYLKKIITKCEIDKKISFHAARHTFATTVTLANGVPLETVSKLLGHRRLSTTQIYARVMEKKISEDIGELRSKLKSVKDKCNISTTQTA</sequence>
<reference evidence="6" key="1">
    <citation type="journal article" date="2019" name="Int. J. Syst. Evol. Microbiol.">
        <title>The Global Catalogue of Microorganisms (GCM) 10K type strain sequencing project: providing services to taxonomists for standard genome sequencing and annotation.</title>
        <authorList>
            <consortium name="The Broad Institute Genomics Platform"/>
            <consortium name="The Broad Institute Genome Sequencing Center for Infectious Disease"/>
            <person name="Wu L."/>
            <person name="Ma J."/>
        </authorList>
    </citation>
    <scope>NUCLEOTIDE SEQUENCE [LARGE SCALE GENOMIC DNA]</scope>
    <source>
        <strain evidence="6">CCUG 61948</strain>
    </source>
</reference>
<dbReference type="InterPro" id="IPR025269">
    <property type="entry name" value="SAM-like_dom"/>
</dbReference>
<feature type="domain" description="Tyr recombinase" evidence="4">
    <location>
        <begin position="223"/>
        <end position="400"/>
    </location>
</feature>
<keyword evidence="3" id="KW-0233">DNA recombination</keyword>
<dbReference type="InterPro" id="IPR050090">
    <property type="entry name" value="Tyrosine_recombinase_XerCD"/>
</dbReference>
<gene>
    <name evidence="5" type="ORF">ACFQZJ_06805</name>
</gene>
<dbReference type="InterPro" id="IPR013762">
    <property type="entry name" value="Integrase-like_cat_sf"/>
</dbReference>
<organism evidence="5 6">
    <name type="scientific">Maribacter chungangensis</name>
    <dbReference type="NCBI Taxonomy" id="1069117"/>
    <lineage>
        <taxon>Bacteria</taxon>
        <taxon>Pseudomonadati</taxon>
        <taxon>Bacteroidota</taxon>
        <taxon>Flavobacteriia</taxon>
        <taxon>Flavobacteriales</taxon>
        <taxon>Flavobacteriaceae</taxon>
        <taxon>Maribacter</taxon>
    </lineage>
</organism>
<evidence type="ECO:0000313" key="5">
    <source>
        <dbReference type="EMBL" id="MFD0797161.1"/>
    </source>
</evidence>
<keyword evidence="6" id="KW-1185">Reference proteome</keyword>
<dbReference type="EMBL" id="JBHTHY010000004">
    <property type="protein sequence ID" value="MFD0797161.1"/>
    <property type="molecule type" value="Genomic_DNA"/>
</dbReference>
<dbReference type="Proteomes" id="UP001597012">
    <property type="component" value="Unassembled WGS sequence"/>
</dbReference>
<comment type="caution">
    <text evidence="5">The sequence shown here is derived from an EMBL/GenBank/DDBJ whole genome shotgun (WGS) entry which is preliminary data.</text>
</comment>
<evidence type="ECO:0000313" key="6">
    <source>
        <dbReference type="Proteomes" id="UP001597012"/>
    </source>
</evidence>
<dbReference type="RefSeq" id="WP_379933303.1">
    <property type="nucleotide sequence ID" value="NZ_JBHTHY010000004.1"/>
</dbReference>
<evidence type="ECO:0000259" key="4">
    <source>
        <dbReference type="PROSITE" id="PS51898"/>
    </source>
</evidence>
<evidence type="ECO:0000256" key="2">
    <source>
        <dbReference type="ARBA" id="ARBA00023125"/>
    </source>
</evidence>
<dbReference type="Gene3D" id="1.10.150.130">
    <property type="match status" value="1"/>
</dbReference>
<dbReference type="Pfam" id="PF00589">
    <property type="entry name" value="Phage_integrase"/>
    <property type="match status" value="1"/>
</dbReference>
<dbReference type="CDD" id="cd01185">
    <property type="entry name" value="INTN1_C_like"/>
    <property type="match status" value="1"/>
</dbReference>
<evidence type="ECO:0000256" key="1">
    <source>
        <dbReference type="ARBA" id="ARBA00008857"/>
    </source>
</evidence>
<dbReference type="SUPFAM" id="SSF56349">
    <property type="entry name" value="DNA breaking-rejoining enzymes"/>
    <property type="match status" value="1"/>
</dbReference>